<proteinExistence type="predicted"/>
<name>M8B505_AEGTA</name>
<dbReference type="EnsemblPlants" id="EMT11787">
    <property type="protein sequence ID" value="EMT11787"/>
    <property type="gene ID" value="F775_24412"/>
</dbReference>
<protein>
    <submittedName>
        <fullName evidence="1">Uncharacterized protein</fullName>
    </submittedName>
</protein>
<dbReference type="ExpressionAtlas" id="M8B505">
    <property type="expression patterns" value="baseline"/>
</dbReference>
<reference evidence="1" key="1">
    <citation type="submission" date="2015-06" db="UniProtKB">
        <authorList>
            <consortium name="EnsemblPlants"/>
        </authorList>
    </citation>
    <scope>IDENTIFICATION</scope>
</reference>
<organism evidence="1">
    <name type="scientific">Aegilops tauschii</name>
    <name type="common">Tausch's goatgrass</name>
    <name type="synonym">Aegilops squarrosa</name>
    <dbReference type="NCBI Taxonomy" id="37682"/>
    <lineage>
        <taxon>Eukaryota</taxon>
        <taxon>Viridiplantae</taxon>
        <taxon>Streptophyta</taxon>
        <taxon>Embryophyta</taxon>
        <taxon>Tracheophyta</taxon>
        <taxon>Spermatophyta</taxon>
        <taxon>Magnoliopsida</taxon>
        <taxon>Liliopsida</taxon>
        <taxon>Poales</taxon>
        <taxon>Poaceae</taxon>
        <taxon>BOP clade</taxon>
        <taxon>Pooideae</taxon>
        <taxon>Triticodae</taxon>
        <taxon>Triticeae</taxon>
        <taxon>Triticinae</taxon>
        <taxon>Aegilops</taxon>
    </lineage>
</organism>
<accession>M8B505</accession>
<evidence type="ECO:0000313" key="1">
    <source>
        <dbReference type="EnsemblPlants" id="EMT11787"/>
    </source>
</evidence>
<sequence length="51" mass="5460">MGKKNLEDIGQEIAHEEMLEQGLRCSAQAHSQLGQNSADANAGGPADVFEY</sequence>
<dbReference type="AlphaFoldDB" id="M8B505"/>